<dbReference type="PANTHER" id="PTHR38592:SF3">
    <property type="entry name" value="BLL4819 PROTEIN"/>
    <property type="match status" value="1"/>
</dbReference>
<dbReference type="Pfam" id="PF10129">
    <property type="entry name" value="OpgC_C"/>
    <property type="match status" value="1"/>
</dbReference>
<keyword evidence="1" id="KW-0812">Transmembrane</keyword>
<dbReference type="AlphaFoldDB" id="A0A938YAT6"/>
<dbReference type="PANTHER" id="PTHR38592">
    <property type="entry name" value="BLL4819 PROTEIN"/>
    <property type="match status" value="1"/>
</dbReference>
<sequence length="387" mass="41481">MSERTEVTEPADAPPVAPRRIAAFDVLRGLCIVSMTTAHLAAGSLPYEVLHAAVWIDGAVGFVFLSGLVLGVVQRSRADRPTGVVTRTLLRRAGLIYLAHLFLVVLALVIAAVDPERTSTLAPRPLASVDGVGGLGPTIWAALTLRISPPLVSILSLYVVCLLLAVPAVLALRRGWWPLVVGGSLVLYAVGYVVGEGSTALPRSTFTFPQFPGVPGAVNWACWQLLFLVGLTIGWHWRSERVQSLVGNVRVIAAAAVALALFVVLGYAVTEGPTAIWRTSVQSLFLEGRLGLGTIVMALLAFLVLRPAAAWLLDTVPMVASPFARLGRHALDCYLILSTVVLLTPSVFRLEGASLLATLYAFDVLVLCWVWCLVRDRRRARPPAPVP</sequence>
<feature type="transmembrane region" description="Helical" evidence="1">
    <location>
        <begin position="94"/>
        <end position="113"/>
    </location>
</feature>
<organism evidence="2 3">
    <name type="scientific">Nakamurella leprariae</name>
    <dbReference type="NCBI Taxonomy" id="2803911"/>
    <lineage>
        <taxon>Bacteria</taxon>
        <taxon>Bacillati</taxon>
        <taxon>Actinomycetota</taxon>
        <taxon>Actinomycetes</taxon>
        <taxon>Nakamurellales</taxon>
        <taxon>Nakamurellaceae</taxon>
        <taxon>Nakamurella</taxon>
    </lineage>
</organism>
<keyword evidence="1" id="KW-0472">Membrane</keyword>
<keyword evidence="3" id="KW-1185">Reference proteome</keyword>
<feature type="transmembrane region" description="Helical" evidence="1">
    <location>
        <begin position="217"/>
        <end position="237"/>
    </location>
</feature>
<dbReference type="RefSeq" id="WP_205262070.1">
    <property type="nucleotide sequence ID" value="NZ_JAERWK010000023.1"/>
</dbReference>
<evidence type="ECO:0000256" key="1">
    <source>
        <dbReference type="SAM" id="Phobius"/>
    </source>
</evidence>
<keyword evidence="1" id="KW-1133">Transmembrane helix</keyword>
<evidence type="ECO:0000313" key="3">
    <source>
        <dbReference type="Proteomes" id="UP000663792"/>
    </source>
</evidence>
<name>A0A938YAT6_9ACTN</name>
<protein>
    <submittedName>
        <fullName evidence="2">OpgC domain-containing protein</fullName>
    </submittedName>
</protein>
<gene>
    <name evidence="2" type="primary">opgC</name>
    <name evidence="2" type="ORF">JL106_17630</name>
</gene>
<feature type="transmembrane region" description="Helical" evidence="1">
    <location>
        <begin position="330"/>
        <end position="348"/>
    </location>
</feature>
<reference evidence="2" key="1">
    <citation type="submission" date="2021-01" db="EMBL/GenBank/DDBJ databases">
        <title>YIM 132084 draft genome.</title>
        <authorList>
            <person name="An D."/>
        </authorList>
    </citation>
    <scope>NUCLEOTIDE SEQUENCE</scope>
    <source>
        <strain evidence="2">YIM 132084</strain>
    </source>
</reference>
<feature type="transmembrane region" description="Helical" evidence="1">
    <location>
        <begin position="53"/>
        <end position="73"/>
    </location>
</feature>
<feature type="transmembrane region" description="Helical" evidence="1">
    <location>
        <begin position="151"/>
        <end position="172"/>
    </location>
</feature>
<feature type="transmembrane region" description="Helical" evidence="1">
    <location>
        <begin position="26"/>
        <end position="47"/>
    </location>
</feature>
<comment type="caution">
    <text evidence="2">The sequence shown here is derived from an EMBL/GenBank/DDBJ whole genome shotgun (WGS) entry which is preliminary data.</text>
</comment>
<accession>A0A938YAT6</accession>
<dbReference type="InterPro" id="IPR014550">
    <property type="entry name" value="UCP028704_OpgC"/>
</dbReference>
<evidence type="ECO:0000313" key="2">
    <source>
        <dbReference type="EMBL" id="MBM9469111.1"/>
    </source>
</evidence>
<feature type="transmembrane region" description="Helical" evidence="1">
    <location>
        <begin position="354"/>
        <end position="374"/>
    </location>
</feature>
<proteinExistence type="predicted"/>
<dbReference type="Proteomes" id="UP000663792">
    <property type="component" value="Unassembled WGS sequence"/>
</dbReference>
<feature type="transmembrane region" description="Helical" evidence="1">
    <location>
        <begin position="179"/>
        <end position="197"/>
    </location>
</feature>
<feature type="transmembrane region" description="Helical" evidence="1">
    <location>
        <begin position="249"/>
        <end position="270"/>
    </location>
</feature>
<feature type="transmembrane region" description="Helical" evidence="1">
    <location>
        <begin position="290"/>
        <end position="309"/>
    </location>
</feature>
<dbReference type="EMBL" id="JAERWK010000023">
    <property type="protein sequence ID" value="MBM9469111.1"/>
    <property type="molecule type" value="Genomic_DNA"/>
</dbReference>